<sequence>MTYLNGESGFDGERRRRVGWTPVGLTERDMEACSTQRCIIVAGLWLKFNKEVTCCNIYAPNLECERKTLWDFLLVAQQSFPVPWCFGGDFNDVLDPSERKGGVCSQTSLHNFNSFVLNAKVTDLPLQVKGIIKKRQQEKDCSNRSLKPLEKRLADIENDVLLNGWTLALRQERGRIIADMWKIIRMEERDWRQKSRVKWLLEGDKNTRYFHNVANARRRGFLCVALVCCLGVGLACRLSCLLFLGSCLG</sequence>
<proteinExistence type="predicted"/>
<comment type="caution">
    <text evidence="1">The sequence shown here is derived from an EMBL/GenBank/DDBJ whole genome shotgun (WGS) entry which is preliminary data.</text>
</comment>
<protein>
    <recommendedName>
        <fullName evidence="3">Endonuclease/exonuclease/phosphatase domain-containing protein</fullName>
    </recommendedName>
</protein>
<gene>
    <name evidence="1" type="ORF">Dsin_025684</name>
</gene>
<organism evidence="1 2">
    <name type="scientific">Dipteronia sinensis</name>
    <dbReference type="NCBI Taxonomy" id="43782"/>
    <lineage>
        <taxon>Eukaryota</taxon>
        <taxon>Viridiplantae</taxon>
        <taxon>Streptophyta</taxon>
        <taxon>Embryophyta</taxon>
        <taxon>Tracheophyta</taxon>
        <taxon>Spermatophyta</taxon>
        <taxon>Magnoliopsida</taxon>
        <taxon>eudicotyledons</taxon>
        <taxon>Gunneridae</taxon>
        <taxon>Pentapetalae</taxon>
        <taxon>rosids</taxon>
        <taxon>malvids</taxon>
        <taxon>Sapindales</taxon>
        <taxon>Sapindaceae</taxon>
        <taxon>Hippocastanoideae</taxon>
        <taxon>Acereae</taxon>
        <taxon>Dipteronia</taxon>
    </lineage>
</organism>
<dbReference type="Gene3D" id="3.60.10.10">
    <property type="entry name" value="Endonuclease/exonuclease/phosphatase"/>
    <property type="match status" value="1"/>
</dbReference>
<evidence type="ECO:0000313" key="2">
    <source>
        <dbReference type="Proteomes" id="UP001281410"/>
    </source>
</evidence>
<accession>A0AAE0DYK4</accession>
<dbReference type="AlphaFoldDB" id="A0AAE0DYK4"/>
<reference evidence="1" key="1">
    <citation type="journal article" date="2023" name="Plant J.">
        <title>Genome sequences and population genomics provide insights into the demographic history, inbreeding, and mutation load of two 'living fossil' tree species of Dipteronia.</title>
        <authorList>
            <person name="Feng Y."/>
            <person name="Comes H.P."/>
            <person name="Chen J."/>
            <person name="Zhu S."/>
            <person name="Lu R."/>
            <person name="Zhang X."/>
            <person name="Li P."/>
            <person name="Qiu J."/>
            <person name="Olsen K.M."/>
            <person name="Qiu Y."/>
        </authorList>
    </citation>
    <scope>NUCLEOTIDE SEQUENCE</scope>
    <source>
        <strain evidence="1">NBL</strain>
    </source>
</reference>
<name>A0AAE0DYK4_9ROSI</name>
<dbReference type="SUPFAM" id="SSF56219">
    <property type="entry name" value="DNase I-like"/>
    <property type="match status" value="1"/>
</dbReference>
<keyword evidence="2" id="KW-1185">Reference proteome</keyword>
<evidence type="ECO:0008006" key="3">
    <source>
        <dbReference type="Google" id="ProtNLM"/>
    </source>
</evidence>
<evidence type="ECO:0000313" key="1">
    <source>
        <dbReference type="EMBL" id="KAK3194374.1"/>
    </source>
</evidence>
<dbReference type="InterPro" id="IPR036691">
    <property type="entry name" value="Endo/exonu/phosph_ase_sf"/>
</dbReference>
<dbReference type="Proteomes" id="UP001281410">
    <property type="component" value="Unassembled WGS sequence"/>
</dbReference>
<dbReference type="EMBL" id="JANJYJ010000008">
    <property type="protein sequence ID" value="KAK3194374.1"/>
    <property type="molecule type" value="Genomic_DNA"/>
</dbReference>